<dbReference type="InterPro" id="IPR041373">
    <property type="entry name" value="RT_RNaseH"/>
</dbReference>
<accession>A0ABD2XUJ4</accession>
<keyword evidence="5" id="KW-0378">Hydrolase</keyword>
<gene>
    <name evidence="9" type="ORF">ACH5RR_040497</name>
</gene>
<evidence type="ECO:0000256" key="2">
    <source>
        <dbReference type="ARBA" id="ARBA00022695"/>
    </source>
</evidence>
<dbReference type="InterPro" id="IPR041588">
    <property type="entry name" value="Integrase_H2C2"/>
</dbReference>
<dbReference type="Proteomes" id="UP001630127">
    <property type="component" value="Unassembled WGS sequence"/>
</dbReference>
<name>A0ABD2XUJ4_9GENT</name>
<keyword evidence="1" id="KW-0808">Transferase</keyword>
<dbReference type="SUPFAM" id="SSF56672">
    <property type="entry name" value="DNA/RNA polymerases"/>
    <property type="match status" value="1"/>
</dbReference>
<keyword evidence="10" id="KW-1185">Reference proteome</keyword>
<organism evidence="9 10">
    <name type="scientific">Cinchona calisaya</name>
    <dbReference type="NCBI Taxonomy" id="153742"/>
    <lineage>
        <taxon>Eukaryota</taxon>
        <taxon>Viridiplantae</taxon>
        <taxon>Streptophyta</taxon>
        <taxon>Embryophyta</taxon>
        <taxon>Tracheophyta</taxon>
        <taxon>Spermatophyta</taxon>
        <taxon>Magnoliopsida</taxon>
        <taxon>eudicotyledons</taxon>
        <taxon>Gunneridae</taxon>
        <taxon>Pentapetalae</taxon>
        <taxon>asterids</taxon>
        <taxon>lamiids</taxon>
        <taxon>Gentianales</taxon>
        <taxon>Rubiaceae</taxon>
        <taxon>Cinchonoideae</taxon>
        <taxon>Cinchoneae</taxon>
        <taxon>Cinchona</taxon>
    </lineage>
</organism>
<dbReference type="EMBL" id="JBJUIK010000017">
    <property type="protein sequence ID" value="KAL3497765.1"/>
    <property type="molecule type" value="Genomic_DNA"/>
</dbReference>
<evidence type="ECO:0008006" key="11">
    <source>
        <dbReference type="Google" id="ProtNLM"/>
    </source>
</evidence>
<keyword evidence="3" id="KW-0540">Nuclease</keyword>
<dbReference type="Gene3D" id="1.10.340.70">
    <property type="match status" value="1"/>
</dbReference>
<dbReference type="GO" id="GO:0004519">
    <property type="term" value="F:endonuclease activity"/>
    <property type="evidence" value="ECO:0007669"/>
    <property type="project" value="UniProtKB-KW"/>
</dbReference>
<evidence type="ECO:0000259" key="7">
    <source>
        <dbReference type="Pfam" id="PF17917"/>
    </source>
</evidence>
<reference evidence="9 10" key="1">
    <citation type="submission" date="2024-11" db="EMBL/GenBank/DDBJ databases">
        <title>A near-complete genome assembly of Cinchona calisaya.</title>
        <authorList>
            <person name="Lian D.C."/>
            <person name="Zhao X.W."/>
            <person name="Wei L."/>
        </authorList>
    </citation>
    <scope>NUCLEOTIDE SEQUENCE [LARGE SCALE GENOMIC DNA]</scope>
    <source>
        <tissue evidence="9">Nenye</tissue>
    </source>
</reference>
<protein>
    <recommendedName>
        <fullName evidence="11">Integrase zinc-binding domain-containing protein</fullName>
    </recommendedName>
</protein>
<dbReference type="PANTHER" id="PTHR35046:SF9">
    <property type="entry name" value="RNA-DIRECTED DNA POLYMERASE"/>
    <property type="match status" value="1"/>
</dbReference>
<dbReference type="PANTHER" id="PTHR35046">
    <property type="entry name" value="ZINC KNUCKLE (CCHC-TYPE) FAMILY PROTEIN"/>
    <property type="match status" value="1"/>
</dbReference>
<evidence type="ECO:0000313" key="10">
    <source>
        <dbReference type="Proteomes" id="UP001630127"/>
    </source>
</evidence>
<keyword evidence="4" id="KW-0255">Endonuclease</keyword>
<dbReference type="InterPro" id="IPR043502">
    <property type="entry name" value="DNA/RNA_pol_sf"/>
</dbReference>
<evidence type="ECO:0000256" key="1">
    <source>
        <dbReference type="ARBA" id="ARBA00022679"/>
    </source>
</evidence>
<dbReference type="AlphaFoldDB" id="A0ABD2XUJ4"/>
<evidence type="ECO:0000313" key="9">
    <source>
        <dbReference type="EMBL" id="KAL3497765.1"/>
    </source>
</evidence>
<feature type="domain" description="Integrase zinc-binding" evidence="8">
    <location>
        <begin position="123"/>
        <end position="178"/>
    </location>
</feature>
<feature type="domain" description="Reverse transcriptase RNase H-like" evidence="7">
    <location>
        <begin position="1"/>
        <end position="67"/>
    </location>
</feature>
<evidence type="ECO:0000256" key="6">
    <source>
        <dbReference type="ARBA" id="ARBA00022918"/>
    </source>
</evidence>
<dbReference type="Pfam" id="PF17917">
    <property type="entry name" value="RT_RNaseH"/>
    <property type="match status" value="1"/>
</dbReference>
<dbReference type="GO" id="GO:0016787">
    <property type="term" value="F:hydrolase activity"/>
    <property type="evidence" value="ECO:0007669"/>
    <property type="project" value="UniProtKB-KW"/>
</dbReference>
<sequence length="250" mass="28947">MSKALSQRNMRLSIYEKKLSALVTAVNRWRPCLEKNPFIIKINHQRLKYLLEQRITTPLQQKWLTKLLGLCYEIQYKKGDENVMIDALSRRGAKIVVCHVTSQIYKDGILRFKGRMYVGETRTIRQKLIEALHSSQLGGHSGYQANYSRVKALFFWLGMKKQFHEIVNQCDVCKRCKDDHIPYLGLQQPLPEPKYSWSYVSLDFIEGLPKSDGKEVILMDKQKIESCRGNVSQAYGFPQTKDLAPVAFIS</sequence>
<evidence type="ECO:0000256" key="4">
    <source>
        <dbReference type="ARBA" id="ARBA00022759"/>
    </source>
</evidence>
<dbReference type="Pfam" id="PF17921">
    <property type="entry name" value="Integrase_H2C2"/>
    <property type="match status" value="1"/>
</dbReference>
<evidence type="ECO:0000259" key="8">
    <source>
        <dbReference type="Pfam" id="PF17921"/>
    </source>
</evidence>
<proteinExistence type="predicted"/>
<keyword evidence="2" id="KW-0548">Nucleotidyltransferase</keyword>
<dbReference type="GO" id="GO:0003964">
    <property type="term" value="F:RNA-directed DNA polymerase activity"/>
    <property type="evidence" value="ECO:0007669"/>
    <property type="project" value="UniProtKB-KW"/>
</dbReference>
<comment type="caution">
    <text evidence="9">The sequence shown here is derived from an EMBL/GenBank/DDBJ whole genome shotgun (WGS) entry which is preliminary data.</text>
</comment>
<evidence type="ECO:0000256" key="5">
    <source>
        <dbReference type="ARBA" id="ARBA00022801"/>
    </source>
</evidence>
<keyword evidence="6" id="KW-0695">RNA-directed DNA polymerase</keyword>
<evidence type="ECO:0000256" key="3">
    <source>
        <dbReference type="ARBA" id="ARBA00022722"/>
    </source>
</evidence>